<name>A0ABU8IL18_9BURK</name>
<reference evidence="1 2" key="1">
    <citation type="journal article" date="2022" name="Arch. Microbiol.">
        <title>Paraburkholderia bengalensis sp. nov. isolated from roots of Oryza sativa, IR64.</title>
        <authorList>
            <person name="Nag P."/>
            <person name="Mondal N."/>
            <person name="Sarkar J."/>
            <person name="Das S."/>
        </authorList>
    </citation>
    <scope>NUCLEOTIDE SEQUENCE [LARGE SCALE GENOMIC DNA]</scope>
    <source>
        <strain evidence="1 2">IR64_4_BI</strain>
    </source>
</reference>
<evidence type="ECO:0008006" key="3">
    <source>
        <dbReference type="Google" id="ProtNLM"/>
    </source>
</evidence>
<sequence>MSNALEVRWCAKAYQGRFLDSDEVPYISELRGVFAPLLKDRNEKCIRRVIIDAVRVELKKTVRAGIPIDSDAIVAPFMTVSVEQVVEDTDGRSVMVAVIARLQMVNDGRLVHGNIWIEGTGFVELESTYLVNGDGIWEIAARILGPLHRPDLVLCKEAQ</sequence>
<evidence type="ECO:0000313" key="2">
    <source>
        <dbReference type="Proteomes" id="UP001386437"/>
    </source>
</evidence>
<accession>A0ABU8IL18</accession>
<dbReference type="RefSeq" id="WP_336596726.1">
    <property type="nucleotide sequence ID" value="NZ_JACFYJ010000003.1"/>
</dbReference>
<organism evidence="1 2">
    <name type="scientific">Paraburkholderia bengalensis</name>
    <dbReference type="NCBI Taxonomy" id="2747562"/>
    <lineage>
        <taxon>Bacteria</taxon>
        <taxon>Pseudomonadati</taxon>
        <taxon>Pseudomonadota</taxon>
        <taxon>Betaproteobacteria</taxon>
        <taxon>Burkholderiales</taxon>
        <taxon>Burkholderiaceae</taxon>
        <taxon>Paraburkholderia</taxon>
    </lineage>
</organism>
<evidence type="ECO:0000313" key="1">
    <source>
        <dbReference type="EMBL" id="MEI5996290.1"/>
    </source>
</evidence>
<proteinExistence type="predicted"/>
<keyword evidence="2" id="KW-1185">Reference proteome</keyword>
<protein>
    <recommendedName>
        <fullName evidence="3">Tim44-like domain-containing protein</fullName>
    </recommendedName>
</protein>
<comment type="caution">
    <text evidence="1">The sequence shown here is derived from an EMBL/GenBank/DDBJ whole genome shotgun (WGS) entry which is preliminary data.</text>
</comment>
<gene>
    <name evidence="1" type="ORF">H3V53_03430</name>
</gene>
<dbReference type="Proteomes" id="UP001386437">
    <property type="component" value="Unassembled WGS sequence"/>
</dbReference>
<dbReference type="EMBL" id="JACFYJ010000003">
    <property type="protein sequence ID" value="MEI5996290.1"/>
    <property type="molecule type" value="Genomic_DNA"/>
</dbReference>